<evidence type="ECO:0008006" key="6">
    <source>
        <dbReference type="Google" id="ProtNLM"/>
    </source>
</evidence>
<sequence>MNISSIKTPGVYIDEKDAFPPSIANVATAIPAFVGFTEKAPQQNEPVKITSMLEYEQIFGGAPEPKNVTVVLDANNQPTDECKVTESDYKLYNSLRLFYANGGGVCYIVSIGLYGDKPAFDTATKDLFIAGLETLEKKDEPTLLLFPDAVSLSAADLGAVQVRALTQCSNLMDRFTIMDVKQTKVQNNAGNLDSDSGEFRTRVGNQFLKYGAAYYPYLQANFPSTFRFKDINEAIPNGFKTLYPNNADLKDKIDLFKNLYTDIITLKSSWTTILAANKKLDWVTLNAAELNSNLGKCWNLLKVFGNPTALTDKLKQYINEEVITLKLLSYTQDLVDFRKAYQKLSKSVADDSPVAALALVITDADYKGNWGTISTITESAPINRYDGALSNTIQATVAPDPIVPKHDIPDFTKIQVVLNKLHIQIMNAINQAFVSIEDFELINERNLILQIPLYSTIISKLSQKLNTVPPSGAIAGIYAQTDATRGVWKAPANVSINGILGLTDDLNDKDQQEMNIHETGKSINAIRKFTGRGTLVWGARTLDGNSNDWRYINVRRLANMIEEATKKACMQFVFEPNVAQTWINVKGMIENYLTTLWNDGALAGAKPEHAFFVAVGLNQTMSAQDILDGKMIVKIGYAPSRPAEFIILEFKQMQQKS</sequence>
<evidence type="ECO:0000313" key="5">
    <source>
        <dbReference type="Proteomes" id="UP000185781"/>
    </source>
</evidence>
<dbReference type="EMBL" id="FTOV01000002">
    <property type="protein sequence ID" value="SIS70362.1"/>
    <property type="molecule type" value="Genomic_DNA"/>
</dbReference>
<evidence type="ECO:0000313" key="4">
    <source>
        <dbReference type="EMBL" id="SIS70362.1"/>
    </source>
</evidence>
<feature type="domain" description="Tail sheath protein C-terminal" evidence="3">
    <location>
        <begin position="546"/>
        <end position="651"/>
    </location>
</feature>
<dbReference type="RefSeq" id="WP_076390626.1">
    <property type="nucleotide sequence ID" value="NZ_FTOV01000002.1"/>
</dbReference>
<dbReference type="InterPro" id="IPR020287">
    <property type="entry name" value="Tail_sheath_C"/>
</dbReference>
<name>A0A1N7L930_9FLAO</name>
<feature type="domain" description="Tail sheath protein subtilisin-like" evidence="2">
    <location>
        <begin position="461"/>
        <end position="542"/>
    </location>
</feature>
<dbReference type="STRING" id="373672.SAMN05421785_10270"/>
<dbReference type="AlphaFoldDB" id="A0A1N7L930"/>
<dbReference type="Proteomes" id="UP000185781">
    <property type="component" value="Unassembled WGS sequence"/>
</dbReference>
<dbReference type="InterPro" id="IPR052042">
    <property type="entry name" value="Tail_sheath_structural"/>
</dbReference>
<evidence type="ECO:0000256" key="1">
    <source>
        <dbReference type="ARBA" id="ARBA00008005"/>
    </source>
</evidence>
<dbReference type="Pfam" id="PF17482">
    <property type="entry name" value="Phage_sheath_1C"/>
    <property type="match status" value="1"/>
</dbReference>
<evidence type="ECO:0000259" key="2">
    <source>
        <dbReference type="Pfam" id="PF04984"/>
    </source>
</evidence>
<reference evidence="4 5" key="1">
    <citation type="submission" date="2017-01" db="EMBL/GenBank/DDBJ databases">
        <authorList>
            <person name="Mah S.A."/>
            <person name="Swanson W.J."/>
            <person name="Moy G.W."/>
            <person name="Vacquier V.D."/>
        </authorList>
    </citation>
    <scope>NUCLEOTIDE SEQUENCE [LARGE SCALE GENOMIC DNA]</scope>
    <source>
        <strain evidence="4 5">DSM 18014</strain>
    </source>
</reference>
<comment type="similarity">
    <text evidence="1">Belongs to the myoviridae tail sheath protein family.</text>
</comment>
<dbReference type="PANTHER" id="PTHR35861">
    <property type="match status" value="1"/>
</dbReference>
<gene>
    <name evidence="4" type="ORF">SAMN05421785_10270</name>
</gene>
<dbReference type="InterPro" id="IPR035089">
    <property type="entry name" value="Phage_sheath_subtilisin"/>
</dbReference>
<organism evidence="4 5">
    <name type="scientific">Chryseobacterium gambrini</name>
    <dbReference type="NCBI Taxonomy" id="373672"/>
    <lineage>
        <taxon>Bacteria</taxon>
        <taxon>Pseudomonadati</taxon>
        <taxon>Bacteroidota</taxon>
        <taxon>Flavobacteriia</taxon>
        <taxon>Flavobacteriales</taxon>
        <taxon>Weeksellaceae</taxon>
        <taxon>Chryseobacterium group</taxon>
        <taxon>Chryseobacterium</taxon>
    </lineage>
</organism>
<dbReference type="PANTHER" id="PTHR35861:SF1">
    <property type="entry name" value="PHAGE TAIL SHEATH PROTEIN"/>
    <property type="match status" value="1"/>
</dbReference>
<accession>A0A1N7L930</accession>
<proteinExistence type="inferred from homology"/>
<protein>
    <recommendedName>
        <fullName evidence="6">Tail sheath protein C-terminal domain-containing protein</fullName>
    </recommendedName>
</protein>
<dbReference type="Gene3D" id="3.40.50.11780">
    <property type="match status" value="2"/>
</dbReference>
<evidence type="ECO:0000259" key="3">
    <source>
        <dbReference type="Pfam" id="PF17482"/>
    </source>
</evidence>
<dbReference type="Pfam" id="PF04984">
    <property type="entry name" value="Phage_sheath_1"/>
    <property type="match status" value="1"/>
</dbReference>